<comment type="caution">
    <text evidence="1">The sequence shown here is derived from an EMBL/GenBank/DDBJ whole genome shotgun (WGS) entry which is preliminary data.</text>
</comment>
<dbReference type="EMBL" id="RAXV01000031">
    <property type="protein sequence ID" value="RKG29897.1"/>
    <property type="molecule type" value="Genomic_DNA"/>
</dbReference>
<proteinExistence type="predicted"/>
<dbReference type="RefSeq" id="WP_120403303.1">
    <property type="nucleotide sequence ID" value="NZ_RAXV01000031.1"/>
</dbReference>
<name>A0A3A8E4Q8_9GAMM</name>
<reference evidence="1 2" key="1">
    <citation type="submission" date="2018-09" db="EMBL/GenBank/DDBJ databases">
        <title>The draft genome of Acinetobacter spp. strains.</title>
        <authorList>
            <person name="Qin J."/>
            <person name="Feng Y."/>
            <person name="Zong Z."/>
        </authorList>
    </citation>
    <scope>NUCLEOTIDE SEQUENCE [LARGE SCALE GENOMIC DNA]</scope>
    <source>
        <strain evidence="1 2">WCHAc060012</strain>
    </source>
</reference>
<organism evidence="1 2">
    <name type="scientific">Acinetobacter tianfuensis</name>
    <dbReference type="NCBI Taxonomy" id="2419603"/>
    <lineage>
        <taxon>Bacteria</taxon>
        <taxon>Pseudomonadati</taxon>
        <taxon>Pseudomonadota</taxon>
        <taxon>Gammaproteobacteria</taxon>
        <taxon>Moraxellales</taxon>
        <taxon>Moraxellaceae</taxon>
        <taxon>Acinetobacter</taxon>
    </lineage>
</organism>
<gene>
    <name evidence="1" type="ORF">D7V32_13155</name>
</gene>
<protein>
    <submittedName>
        <fullName evidence="1">Uncharacterized protein</fullName>
    </submittedName>
</protein>
<sequence length="159" mass="18734">MLKFLLLLCFAIVILALWMTVRKIVITQRYAAKFHQAKAPLKKPSVSEQQPEREIELESCIVDEYEQQLFDDIAALFFQQDHIVKSAEAAVELQEKILQKMPVTSKTQIRHLDLDEHSIYWSFYDQSLEYYMGKYGMFYTHVDRFGAEHKKEICYSQAS</sequence>
<dbReference type="Proteomes" id="UP000282388">
    <property type="component" value="Unassembled WGS sequence"/>
</dbReference>
<keyword evidence="2" id="KW-1185">Reference proteome</keyword>
<dbReference type="AlphaFoldDB" id="A0A3A8E4Q8"/>
<accession>A0A3A8E4Q8</accession>
<dbReference type="OrthoDB" id="6713262at2"/>
<evidence type="ECO:0000313" key="2">
    <source>
        <dbReference type="Proteomes" id="UP000282388"/>
    </source>
</evidence>
<evidence type="ECO:0000313" key="1">
    <source>
        <dbReference type="EMBL" id="RKG29897.1"/>
    </source>
</evidence>